<evidence type="ECO:0000256" key="2">
    <source>
        <dbReference type="ARBA" id="ARBA00022729"/>
    </source>
</evidence>
<dbReference type="PANTHER" id="PTHR30483">
    <property type="entry name" value="LEUCINE-SPECIFIC-BINDING PROTEIN"/>
    <property type="match status" value="1"/>
</dbReference>
<comment type="similarity">
    <text evidence="1">Belongs to the leucine-binding protein family.</text>
</comment>
<evidence type="ECO:0000256" key="1">
    <source>
        <dbReference type="ARBA" id="ARBA00010062"/>
    </source>
</evidence>
<dbReference type="EMBL" id="BJHW01000002">
    <property type="protein sequence ID" value="GDY58936.1"/>
    <property type="molecule type" value="Genomic_DNA"/>
</dbReference>
<sequence length="384" mass="40667">MADNAGLRGEPVVIGSMFPVSAPLSTFPQLPYMARIAVRSVNAAGGIKGRPLTWVHCDDKGDPNVAAKCADQLVHQKKVTALVESVGLQGNIAWPVLKKADIINWFNVPIWPDDFTSPLSYPAGLGIHAHQNMGLLVKRGEFKKVACMTGQGATAAKLCGFARDSLAAKGVKDFKTISWPTDTTTFQPYAAKVMADRYDAVVMAVGDALAAPVLQSLADMDADVTVLAPSTSIGTQSLKAARENGIPLRVASSWATDPARNAARKRMLDSVEKYGPSVGVPPDFDTLSDNAFNMYQGVMSLAAVMNGATSLKTADLQAYIAAHPTATGAAPPLDWTKPGPLPGFSRIVQVHAAPARLEEDGDLTPATDTWRSVFPGVHDVKCCS</sequence>
<name>A0A4D4LI32_STRVO</name>
<comment type="caution">
    <text evidence="4">The sequence shown here is derived from an EMBL/GenBank/DDBJ whole genome shotgun (WGS) entry which is preliminary data.</text>
</comment>
<dbReference type="InterPro" id="IPR051010">
    <property type="entry name" value="BCAA_transport"/>
</dbReference>
<evidence type="ECO:0000313" key="5">
    <source>
        <dbReference type="Proteomes" id="UP000301309"/>
    </source>
</evidence>
<dbReference type="RefSeq" id="WP_162002025.1">
    <property type="nucleotide sequence ID" value="NZ_BAAASO010000013.1"/>
</dbReference>
<keyword evidence="5" id="KW-1185">Reference proteome</keyword>
<reference evidence="4 5" key="1">
    <citation type="journal article" date="2020" name="Int. J. Syst. Evol. Microbiol.">
        <title>Reclassification of Streptomyces castelarensis and Streptomyces sporoclivatus as later heterotypic synonyms of Streptomyces antimycoticus.</title>
        <authorList>
            <person name="Komaki H."/>
            <person name="Tamura T."/>
        </authorList>
    </citation>
    <scope>NUCLEOTIDE SEQUENCE [LARGE SCALE GENOMIC DNA]</scope>
    <source>
        <strain evidence="4 5">NBRC 13459</strain>
    </source>
</reference>
<dbReference type="Pfam" id="PF13458">
    <property type="entry name" value="Peripla_BP_6"/>
    <property type="match status" value="1"/>
</dbReference>
<gene>
    <name evidence="4" type="ORF">SVIO_095590</name>
</gene>
<dbReference type="SUPFAM" id="SSF53822">
    <property type="entry name" value="Periplasmic binding protein-like I"/>
    <property type="match status" value="1"/>
</dbReference>
<dbReference type="PANTHER" id="PTHR30483:SF6">
    <property type="entry name" value="PERIPLASMIC BINDING PROTEIN OF ABC TRANSPORTER FOR NATURAL AMINO ACIDS"/>
    <property type="match status" value="1"/>
</dbReference>
<dbReference type="InterPro" id="IPR028081">
    <property type="entry name" value="Leu-bd"/>
</dbReference>
<evidence type="ECO:0000259" key="3">
    <source>
        <dbReference type="Pfam" id="PF13458"/>
    </source>
</evidence>
<keyword evidence="2" id="KW-0732">Signal</keyword>
<accession>A0A4D4LI32</accession>
<proteinExistence type="inferred from homology"/>
<feature type="domain" description="Leucine-binding protein" evidence="3">
    <location>
        <begin position="11"/>
        <end position="324"/>
    </location>
</feature>
<organism evidence="4 5">
    <name type="scientific">Streptomyces violaceusniger</name>
    <dbReference type="NCBI Taxonomy" id="68280"/>
    <lineage>
        <taxon>Bacteria</taxon>
        <taxon>Bacillati</taxon>
        <taxon>Actinomycetota</taxon>
        <taxon>Actinomycetes</taxon>
        <taxon>Kitasatosporales</taxon>
        <taxon>Streptomycetaceae</taxon>
        <taxon>Streptomyces</taxon>
        <taxon>Streptomyces violaceusniger group</taxon>
    </lineage>
</organism>
<dbReference type="Proteomes" id="UP000301309">
    <property type="component" value="Unassembled WGS sequence"/>
</dbReference>
<dbReference type="Gene3D" id="3.40.50.2300">
    <property type="match status" value="2"/>
</dbReference>
<evidence type="ECO:0000313" key="4">
    <source>
        <dbReference type="EMBL" id="GDY58936.1"/>
    </source>
</evidence>
<dbReference type="AlphaFoldDB" id="A0A4D4LI32"/>
<protein>
    <recommendedName>
        <fullName evidence="3">Leucine-binding protein domain-containing protein</fullName>
    </recommendedName>
</protein>
<dbReference type="InterPro" id="IPR028082">
    <property type="entry name" value="Peripla_BP_I"/>
</dbReference>